<dbReference type="Pfam" id="PF07484">
    <property type="entry name" value="Collar"/>
    <property type="match status" value="1"/>
</dbReference>
<keyword evidence="3" id="KW-1185">Reference proteome</keyword>
<evidence type="ECO:0000259" key="1">
    <source>
        <dbReference type="Pfam" id="PF07484"/>
    </source>
</evidence>
<dbReference type="eggNOG" id="COG4675">
    <property type="taxonomic scope" value="Bacteria"/>
</dbReference>
<dbReference type="InterPro" id="IPR011083">
    <property type="entry name" value="Phage_tail_collar_dom"/>
</dbReference>
<evidence type="ECO:0000313" key="3">
    <source>
        <dbReference type="Proteomes" id="UP000076563"/>
    </source>
</evidence>
<dbReference type="SUPFAM" id="SSF88874">
    <property type="entry name" value="Receptor-binding domain of short tail fibre protein gp12"/>
    <property type="match status" value="1"/>
</dbReference>
<dbReference type="EMBL" id="LQRA01000091">
    <property type="protein sequence ID" value="KZE73473.1"/>
    <property type="molecule type" value="Genomic_DNA"/>
</dbReference>
<feature type="domain" description="Phage tail collar" evidence="1">
    <location>
        <begin position="6"/>
        <end position="62"/>
    </location>
</feature>
<dbReference type="OrthoDB" id="9810174at2"/>
<name>A0A163UL01_9BACL</name>
<organism evidence="2 3">
    <name type="scientific">Paenibacillus elgii</name>
    <dbReference type="NCBI Taxonomy" id="189691"/>
    <lineage>
        <taxon>Bacteria</taxon>
        <taxon>Bacillati</taxon>
        <taxon>Bacillota</taxon>
        <taxon>Bacilli</taxon>
        <taxon>Bacillales</taxon>
        <taxon>Paenibacillaceae</taxon>
        <taxon>Paenibacillus</taxon>
    </lineage>
</organism>
<dbReference type="Proteomes" id="UP000076563">
    <property type="component" value="Unassembled WGS sequence"/>
</dbReference>
<comment type="caution">
    <text evidence="2">The sequence shown here is derived from an EMBL/GenBank/DDBJ whole genome shotgun (WGS) entry which is preliminary data.</text>
</comment>
<dbReference type="AlphaFoldDB" id="A0A163UL01"/>
<dbReference type="Gene3D" id="3.90.1340.10">
    <property type="entry name" value="Phage tail collar domain"/>
    <property type="match status" value="1"/>
</dbReference>
<gene>
    <name evidence="2" type="ORF">AV654_32190</name>
</gene>
<evidence type="ECO:0000313" key="2">
    <source>
        <dbReference type="EMBL" id="KZE73473.1"/>
    </source>
</evidence>
<dbReference type="STRING" id="1007103.GCA_000213315_06499"/>
<accession>A0A163UL01</accession>
<sequence length="173" mass="17946">MDSFLGEITIFAGNFTPRGWAVCNGQLMPIVQNTALFSILGTKYGGDGKTTFALPNLQGAAPMHKGQGPGLTERIIGQSDGSQRVTLMAAELPMHTHLVNSAAAGSGTAVEGMMWAKTPGRVGGAAYGGFTNTVMMNTGAIQSAGGSQPHNNMQPYLAVNFIICISGDFPPRG</sequence>
<reference evidence="3" key="1">
    <citation type="submission" date="2016-01" db="EMBL/GenBank/DDBJ databases">
        <title>Draft genome of Chromobacterium sp. F49.</title>
        <authorList>
            <person name="Hong K.W."/>
        </authorList>
    </citation>
    <scope>NUCLEOTIDE SEQUENCE [LARGE SCALE GENOMIC DNA]</scope>
    <source>
        <strain evidence="3">M63</strain>
    </source>
</reference>
<dbReference type="RefSeq" id="WP_063186902.1">
    <property type="nucleotide sequence ID" value="NZ_LQRA01000091.1"/>
</dbReference>
<dbReference type="InterPro" id="IPR037053">
    <property type="entry name" value="Phage_tail_collar_dom_sf"/>
</dbReference>
<protein>
    <submittedName>
        <fullName evidence="2">Phage tail protein</fullName>
    </submittedName>
</protein>
<proteinExistence type="predicted"/>